<protein>
    <recommendedName>
        <fullName evidence="14">Adhesion G-protein coupled receptor G2</fullName>
    </recommendedName>
    <alternativeName>
        <fullName evidence="15">G-protein coupled receptor 64</fullName>
    </alternativeName>
</protein>
<evidence type="ECO:0000256" key="15">
    <source>
        <dbReference type="ARBA" id="ARBA00083924"/>
    </source>
</evidence>
<keyword evidence="10" id="KW-1015">Disulfide bond</keyword>
<feature type="region of interest" description="Disordered" evidence="17">
    <location>
        <begin position="736"/>
        <end position="763"/>
    </location>
</feature>
<dbReference type="FunFam" id="2.60.220.50:FF:000003">
    <property type="entry name" value="adhesion G-protein coupled receptor G2 isoform X2"/>
    <property type="match status" value="1"/>
</dbReference>
<feature type="domain" description="G-protein coupled receptors family 2 profile 2" evidence="20">
    <location>
        <begin position="1100"/>
        <end position="1356"/>
    </location>
</feature>
<evidence type="ECO:0000256" key="2">
    <source>
        <dbReference type="ARBA" id="ARBA00007343"/>
    </source>
</evidence>
<dbReference type="PROSITE" id="PS50221">
    <property type="entry name" value="GAIN_B"/>
    <property type="match status" value="1"/>
</dbReference>
<comment type="similarity">
    <text evidence="2">Belongs to the G-protein coupled receptor 2 family. Adhesion G-protein coupled receptor (ADGR) subfamily.</text>
</comment>
<feature type="compositionally biased region" description="Low complexity" evidence="17">
    <location>
        <begin position="1401"/>
        <end position="1423"/>
    </location>
</feature>
<keyword evidence="9 18" id="KW-0472">Membrane</keyword>
<evidence type="ECO:0000256" key="9">
    <source>
        <dbReference type="ARBA" id="ARBA00023136"/>
    </source>
</evidence>
<dbReference type="Proteomes" id="UP001221898">
    <property type="component" value="Unassembled WGS sequence"/>
</dbReference>
<evidence type="ECO:0000256" key="5">
    <source>
        <dbReference type="ARBA" id="ARBA00022692"/>
    </source>
</evidence>
<keyword evidence="12" id="KW-0325">Glycoprotein</keyword>
<dbReference type="InterPro" id="IPR000203">
    <property type="entry name" value="GPS"/>
</dbReference>
<dbReference type="GO" id="GO:0004930">
    <property type="term" value="F:G protein-coupled receptor activity"/>
    <property type="evidence" value="ECO:0007669"/>
    <property type="project" value="UniProtKB-KW"/>
</dbReference>
<evidence type="ECO:0000256" key="3">
    <source>
        <dbReference type="ARBA" id="ARBA00022475"/>
    </source>
</evidence>
<dbReference type="GO" id="GO:0007189">
    <property type="term" value="P:adenylate cyclase-activating G protein-coupled receptor signaling pathway"/>
    <property type="evidence" value="ECO:0007669"/>
    <property type="project" value="TreeGrafter"/>
</dbReference>
<evidence type="ECO:0000256" key="17">
    <source>
        <dbReference type="SAM" id="MobiDB-lite"/>
    </source>
</evidence>
<dbReference type="PROSITE" id="PS00650">
    <property type="entry name" value="G_PROTEIN_RECEP_F2_2"/>
    <property type="match status" value="1"/>
</dbReference>
<keyword evidence="11" id="KW-0675">Receptor</keyword>
<feature type="region of interest" description="Disordered" evidence="17">
    <location>
        <begin position="1401"/>
        <end position="1436"/>
    </location>
</feature>
<feature type="compositionally biased region" description="Polar residues" evidence="17">
    <location>
        <begin position="414"/>
        <end position="428"/>
    </location>
</feature>
<dbReference type="Gene3D" id="1.20.1070.10">
    <property type="entry name" value="Rhodopsin 7-helix transmembrane proteins"/>
    <property type="match status" value="1"/>
</dbReference>
<dbReference type="GO" id="GO:0007166">
    <property type="term" value="P:cell surface receptor signaling pathway"/>
    <property type="evidence" value="ECO:0007669"/>
    <property type="project" value="InterPro"/>
</dbReference>
<dbReference type="PANTHER" id="PTHR12011:SF264">
    <property type="entry name" value="ADHESION G-PROTEIN COUPLED RECEPTOR G2"/>
    <property type="match status" value="1"/>
</dbReference>
<feature type="domain" description="GAIN-B" evidence="19">
    <location>
        <begin position="929"/>
        <end position="1090"/>
    </location>
</feature>
<dbReference type="InterPro" id="IPR013320">
    <property type="entry name" value="ConA-like_dom_sf"/>
</dbReference>
<feature type="transmembrane region" description="Helical" evidence="18">
    <location>
        <begin position="1207"/>
        <end position="1229"/>
    </location>
</feature>
<dbReference type="Gene3D" id="2.60.120.200">
    <property type="match status" value="1"/>
</dbReference>
<name>A0AAD7T2D8_9TELE</name>
<organism evidence="21 22">
    <name type="scientific">Aldrovandia affinis</name>
    <dbReference type="NCBI Taxonomy" id="143900"/>
    <lineage>
        <taxon>Eukaryota</taxon>
        <taxon>Metazoa</taxon>
        <taxon>Chordata</taxon>
        <taxon>Craniata</taxon>
        <taxon>Vertebrata</taxon>
        <taxon>Euteleostomi</taxon>
        <taxon>Actinopterygii</taxon>
        <taxon>Neopterygii</taxon>
        <taxon>Teleostei</taxon>
        <taxon>Notacanthiformes</taxon>
        <taxon>Halosauridae</taxon>
        <taxon>Aldrovandia</taxon>
    </lineage>
</organism>
<feature type="transmembrane region" description="Helical" evidence="18">
    <location>
        <begin position="1257"/>
        <end position="1286"/>
    </location>
</feature>
<comment type="subcellular location">
    <subcellularLocation>
        <location evidence="1">Apical cell membrane</location>
        <topology evidence="1">Multi-pass membrane protein</topology>
    </subcellularLocation>
</comment>
<dbReference type="InterPro" id="IPR046338">
    <property type="entry name" value="GAIN_dom_sf"/>
</dbReference>
<evidence type="ECO:0000256" key="4">
    <source>
        <dbReference type="ARBA" id="ARBA00022553"/>
    </source>
</evidence>
<feature type="transmembrane region" description="Helical" evidence="18">
    <location>
        <begin position="1332"/>
        <end position="1355"/>
    </location>
</feature>
<dbReference type="Pfam" id="PF00002">
    <property type="entry name" value="7tm_2"/>
    <property type="match status" value="1"/>
</dbReference>
<keyword evidence="7 18" id="KW-1133">Transmembrane helix</keyword>
<dbReference type="InterPro" id="IPR017981">
    <property type="entry name" value="GPCR_2-like_7TM"/>
</dbReference>
<dbReference type="InterPro" id="IPR000832">
    <property type="entry name" value="GPCR_2_secretin-like"/>
</dbReference>
<keyword evidence="8" id="KW-0297">G-protein coupled receptor</keyword>
<evidence type="ECO:0000256" key="1">
    <source>
        <dbReference type="ARBA" id="ARBA00004424"/>
    </source>
</evidence>
<dbReference type="InterPro" id="IPR057244">
    <property type="entry name" value="GAIN_B"/>
</dbReference>
<keyword evidence="3" id="KW-1003">Cell membrane</keyword>
<feature type="transmembrane region" description="Helical" evidence="18">
    <location>
        <begin position="1102"/>
        <end position="1125"/>
    </location>
</feature>
<keyword evidence="22" id="KW-1185">Reference proteome</keyword>
<dbReference type="SUPFAM" id="SSF81321">
    <property type="entry name" value="Family A G protein-coupled receptor-like"/>
    <property type="match status" value="1"/>
</dbReference>
<dbReference type="EMBL" id="JAINUG010000016">
    <property type="protein sequence ID" value="KAJ8413154.1"/>
    <property type="molecule type" value="Genomic_DNA"/>
</dbReference>
<dbReference type="Pfam" id="PF26574">
    <property type="entry name" value="GAIN_ADGRG2"/>
    <property type="match status" value="1"/>
</dbReference>
<evidence type="ECO:0000256" key="13">
    <source>
        <dbReference type="ARBA" id="ARBA00023224"/>
    </source>
</evidence>
<keyword evidence="13" id="KW-0807">Transducer</keyword>
<feature type="transmembrane region" description="Helical" evidence="18">
    <location>
        <begin position="1163"/>
        <end position="1187"/>
    </location>
</feature>
<dbReference type="PANTHER" id="PTHR12011">
    <property type="entry name" value="ADHESION G-PROTEIN COUPLED RECEPTOR"/>
    <property type="match status" value="1"/>
</dbReference>
<evidence type="ECO:0000259" key="20">
    <source>
        <dbReference type="PROSITE" id="PS50261"/>
    </source>
</evidence>
<dbReference type="SMART" id="SM00303">
    <property type="entry name" value="GPS"/>
    <property type="match status" value="1"/>
</dbReference>
<keyword evidence="6" id="KW-0732">Signal</keyword>
<evidence type="ECO:0000256" key="14">
    <source>
        <dbReference type="ARBA" id="ARBA00069918"/>
    </source>
</evidence>
<feature type="compositionally biased region" description="Low complexity" evidence="17">
    <location>
        <begin position="404"/>
        <end position="413"/>
    </location>
</feature>
<dbReference type="PROSITE" id="PS50261">
    <property type="entry name" value="G_PROTEIN_RECEP_F2_4"/>
    <property type="match status" value="1"/>
</dbReference>
<evidence type="ECO:0000259" key="19">
    <source>
        <dbReference type="PROSITE" id="PS50221"/>
    </source>
</evidence>
<dbReference type="Gene3D" id="2.60.220.50">
    <property type="match status" value="1"/>
</dbReference>
<dbReference type="FunFam" id="1.20.1070.10:FF:000043">
    <property type="entry name" value="adhesion G-protein coupled receptor G2 isoform X1"/>
    <property type="match status" value="1"/>
</dbReference>
<comment type="caution">
    <text evidence="21">The sequence shown here is derived from an EMBL/GenBank/DDBJ whole genome shotgun (WGS) entry which is preliminary data.</text>
</comment>
<evidence type="ECO:0000256" key="7">
    <source>
        <dbReference type="ARBA" id="ARBA00022989"/>
    </source>
</evidence>
<evidence type="ECO:0000256" key="6">
    <source>
        <dbReference type="ARBA" id="ARBA00022729"/>
    </source>
</evidence>
<dbReference type="SUPFAM" id="SSF49899">
    <property type="entry name" value="Concanavalin A-like lectins/glucanases"/>
    <property type="match status" value="1"/>
</dbReference>
<dbReference type="Pfam" id="PF01825">
    <property type="entry name" value="GPS"/>
    <property type="match status" value="1"/>
</dbReference>
<dbReference type="InterPro" id="IPR058857">
    <property type="entry name" value="GAIN_ADGRG2/6"/>
</dbReference>
<feature type="region of interest" description="Disordered" evidence="17">
    <location>
        <begin position="404"/>
        <end position="440"/>
    </location>
</feature>
<feature type="transmembrane region" description="Helical" evidence="18">
    <location>
        <begin position="1307"/>
        <end position="1326"/>
    </location>
</feature>
<evidence type="ECO:0000313" key="21">
    <source>
        <dbReference type="EMBL" id="KAJ8413154.1"/>
    </source>
</evidence>
<evidence type="ECO:0000256" key="16">
    <source>
        <dbReference type="ARBA" id="ARBA00093560"/>
    </source>
</evidence>
<evidence type="ECO:0000313" key="22">
    <source>
        <dbReference type="Proteomes" id="UP001221898"/>
    </source>
</evidence>
<proteinExistence type="inferred from homology"/>
<feature type="transmembrane region" description="Helical" evidence="18">
    <location>
        <begin position="1137"/>
        <end position="1157"/>
    </location>
</feature>
<dbReference type="GO" id="GO:0016324">
    <property type="term" value="C:apical plasma membrane"/>
    <property type="evidence" value="ECO:0007669"/>
    <property type="project" value="UniProtKB-SubCell"/>
</dbReference>
<evidence type="ECO:0000256" key="11">
    <source>
        <dbReference type="ARBA" id="ARBA00023170"/>
    </source>
</evidence>
<evidence type="ECO:0000256" key="12">
    <source>
        <dbReference type="ARBA" id="ARBA00023180"/>
    </source>
</evidence>
<reference evidence="21" key="1">
    <citation type="journal article" date="2023" name="Science">
        <title>Genome structures resolve the early diversification of teleost fishes.</title>
        <authorList>
            <person name="Parey E."/>
            <person name="Louis A."/>
            <person name="Montfort J."/>
            <person name="Bouchez O."/>
            <person name="Roques C."/>
            <person name="Iampietro C."/>
            <person name="Lluch J."/>
            <person name="Castinel A."/>
            <person name="Donnadieu C."/>
            <person name="Desvignes T."/>
            <person name="Floi Bucao C."/>
            <person name="Jouanno E."/>
            <person name="Wen M."/>
            <person name="Mejri S."/>
            <person name="Dirks R."/>
            <person name="Jansen H."/>
            <person name="Henkel C."/>
            <person name="Chen W.J."/>
            <person name="Zahm M."/>
            <person name="Cabau C."/>
            <person name="Klopp C."/>
            <person name="Thompson A.W."/>
            <person name="Robinson-Rechavi M."/>
            <person name="Braasch I."/>
            <person name="Lecointre G."/>
            <person name="Bobe J."/>
            <person name="Postlethwait J.H."/>
            <person name="Berthelot C."/>
            <person name="Roest Crollius H."/>
            <person name="Guiguen Y."/>
        </authorList>
    </citation>
    <scope>NUCLEOTIDE SEQUENCE</scope>
    <source>
        <strain evidence="21">NC1722</strain>
    </source>
</reference>
<dbReference type="InterPro" id="IPR017983">
    <property type="entry name" value="GPCR_2_secretin-like_CS"/>
</dbReference>
<evidence type="ECO:0000256" key="18">
    <source>
        <dbReference type="SAM" id="Phobius"/>
    </source>
</evidence>
<gene>
    <name evidence="21" type="ORF">AAFF_G00091500</name>
</gene>
<keyword evidence="5 18" id="KW-0812">Transmembrane</keyword>
<evidence type="ECO:0000256" key="10">
    <source>
        <dbReference type="ARBA" id="ARBA00023157"/>
    </source>
</evidence>
<keyword evidence="4" id="KW-0597">Phosphoprotein</keyword>
<comment type="subunit">
    <text evidence="16">Heterodimer of 2 chains generated by proteolytic processing; the large extracellular N-terminal fragment and the membrane-bound C-terminal fragment predominantly remain associated and non-covalently linked. Interacts with CFTR.</text>
</comment>
<sequence>MVVLSCNIQEEFKSKRLDSLNGLLRRLYLKRDLDDCGDDGGWRDSANHTSVGCAHTRLLPRRHGTRRMPHGALQITRNRKLLSHFLFALLAVLHQVHPGEGYFLGRWKAVFSRGCFDHWTFVDRQRMPQLIQMTVCVDVRPLHAEGEWTAFTYSSPPAPRYNLALEGDARGLYVWLLGVRHHFPTPLAPLRWHHVCLRHDAYRRTMTLEVDGEAFERTVIARAIAPGGELVLGCRNWNAAPVSLGGAELYLFRVWDDVRDPSACEDGSVVGWDSRDWHIFGTTRVSDDTMQCGLKRARRGAKTYGVGTFPSIGRLFPSLIPATPLATSVPSTISVPLSQTAPGESQQPEPRLVQCSFSEFCAIRIAYYWMFVNVEATGDRKSEAEISTWVSHLFNMSTCVPSNHTSSTTANSSKGNASQSVRNTSSGHWTAKNRVPSGRDQRICSSETEISVSLLQGIEVTCDIKEEIRVTNCTVLLQLSRPTDTCVLRQVLQESSLNTSIHGRVLGDVERVGKGLCQNEDTMPPDGGFVRCTSSTPFSEVCSSEGPVNVTCTYMDTAYVAMEMPPTMSQLCEPMYYVLAVNISSASVSIADLRNVVSQLSSAQLCKNSITMPLCPLFHMMSKLYQGAHLECHGTDSRLHNCMVVLKLSEPMDMCLTSAVLTYLLKDSNDIIFNGLITRAAICGWPSGHAADLLNSRFTWVSVDLHASQICDSHNPVIFTCKEDETLGVLLNESCGSQQPPPSITTPIPVTTPVSPPTPNPTSSYSFSAPFTTAHQSTTSALPMHNNSMPTTPDYTTNASTEATTMDFTTGIQVTVKMVDKETQANQLLDQTRNASTLNSSQVEQLVSGLEDLLSGPNVSLSLGHQLLNVISNLLNASASSLAASSTRIIRVVETLGLKLEVQGETETISSESLGLAVRRVDGANFEETSFSIADPTNLQISVRGHRARRGVGTSALGSITLPTSLIDGLTPQEQVLASRVQFNYYQKSTVFQDRALGRRRLNSGILGSSVANLSISGLKDNVVFTLQNNQPIPGNFVASCVFWDFNQNDGSGGWNSDGCSVQNTTEEETICSCNHLTSFAVLLDLSREGITDRLQATILTFITYIGCGISAIFLSITLLTYLAFEKLRRDIPSKILIQLCAALLLLNLTFLLDSWLALYQDALGLCISTAFFLHYFLLVSFTWMGLEAFHMYLAIVKVFNSYMSRYMLRFSLFGWGVPLVVVIIVIAISKDNYGLISYGKYSDGHTDEFCWIKNDVAFYVAVVAYFCLVFAVNLAMFVVVMVQLYRIKRQNPHNSQHRSGLQELRSVAGLTFLLGLTWGFAFFAWGPVNLAFMYLFAIFNSLQGLFIFIFHCAIKDNVRKQWRTYLCCGKLRLAENTEWSRTATHSRTKKHSVITATSIPSSRSMLSSQNSTSTSFPPSDSTELPSNAGGPYEDSVITSLEESNGDVVFN</sequence>
<evidence type="ECO:0000256" key="8">
    <source>
        <dbReference type="ARBA" id="ARBA00023040"/>
    </source>
</evidence>
<accession>A0AAD7T2D8</accession>
<dbReference type="PRINTS" id="PR00249">
    <property type="entry name" value="GPCRSECRETIN"/>
</dbReference>